<dbReference type="PATRIC" id="fig|1121448.10.peg.2323"/>
<evidence type="ECO:0000313" key="2">
    <source>
        <dbReference type="Proteomes" id="UP000016587"/>
    </source>
</evidence>
<name>T2GE09_MEGG1</name>
<gene>
    <name evidence="1" type="ORF">DGI_2370</name>
</gene>
<dbReference type="AlphaFoldDB" id="T2GE09"/>
<dbReference type="HOGENOM" id="CLU_2069283_0_0_7"/>
<dbReference type="STRING" id="1121448.DGI_2370"/>
<evidence type="ECO:0000313" key="1">
    <source>
        <dbReference type="EMBL" id="AGW14122.1"/>
    </source>
</evidence>
<proteinExistence type="predicted"/>
<dbReference type="RefSeq" id="WP_021761093.1">
    <property type="nucleotide sequence ID" value="NC_022444.1"/>
</dbReference>
<sequence length="118" mass="12478">MPVQTRTVPTAVRAITVTEPTLATLWQVVGRPDILFDPHEVMTGRAPLPASLLAAVSDLQPEEFGKLTPSEARAVTAAVREVLADFLPLLQELHGAKGLLDQLARPCGTRSSGPSASS</sequence>
<reference evidence="2" key="2">
    <citation type="submission" date="2013-07" db="EMBL/GenBank/DDBJ databases">
        <authorList>
            <person name="Morais-Silva F.O."/>
            <person name="Rezende A.M."/>
            <person name="Pimentel C."/>
            <person name="Resende D.M."/>
            <person name="Santos C.I."/>
            <person name="Clemente C."/>
            <person name="de Oliveira L.M."/>
            <person name="da Silva S.M."/>
            <person name="Costa D.A."/>
            <person name="Varela-Raposo A."/>
            <person name="Horacio E.C.A."/>
            <person name="Matos M."/>
            <person name="Flores O."/>
            <person name="Ruiz J.C."/>
            <person name="Rodrigues-Pousada C."/>
        </authorList>
    </citation>
    <scope>NUCLEOTIDE SEQUENCE [LARGE SCALE GENOMIC DNA]</scope>
    <source>
        <strain evidence="2">ATCC 19364 / DSM 1382 / NCIMB 9332 / VKM B-1759</strain>
    </source>
</reference>
<reference evidence="1 2" key="1">
    <citation type="journal article" date="2013" name="J. Bacteriol.">
        <title>Roles of HynAB and Ech, the only two hydrogenases found in the model sulfate reducer Desulfovibrio gigas.</title>
        <authorList>
            <person name="Morais-Silva F.O."/>
            <person name="Santos C.I."/>
            <person name="Rodrigues R."/>
            <person name="Pereira I.A."/>
            <person name="Rodrigues-Pousada C."/>
        </authorList>
    </citation>
    <scope>NUCLEOTIDE SEQUENCE [LARGE SCALE GENOMIC DNA]</scope>
    <source>
        <strain evidence="2">ATCC 19364 / DSM 1382 / NCIMB 9332 / VKM B-1759</strain>
    </source>
</reference>
<accession>T2GE09</accession>
<dbReference type="KEGG" id="dgg:DGI_2370"/>
<organism evidence="1 2">
    <name type="scientific">Megalodesulfovibrio gigas (strain ATCC 19364 / DSM 1382 / NCIMB 9332 / VKM B-1759)</name>
    <name type="common">Desulfovibrio gigas</name>
    <dbReference type="NCBI Taxonomy" id="1121448"/>
    <lineage>
        <taxon>Bacteria</taxon>
        <taxon>Pseudomonadati</taxon>
        <taxon>Thermodesulfobacteriota</taxon>
        <taxon>Desulfovibrionia</taxon>
        <taxon>Desulfovibrionales</taxon>
        <taxon>Desulfovibrionaceae</taxon>
        <taxon>Megalodesulfovibrio</taxon>
    </lineage>
</organism>
<dbReference type="EMBL" id="CP006585">
    <property type="protein sequence ID" value="AGW14122.1"/>
    <property type="molecule type" value="Genomic_DNA"/>
</dbReference>
<keyword evidence="2" id="KW-1185">Reference proteome</keyword>
<dbReference type="Proteomes" id="UP000016587">
    <property type="component" value="Chromosome"/>
</dbReference>
<protein>
    <submittedName>
        <fullName evidence="1">Uncharacterized protein</fullName>
    </submittedName>
</protein>